<dbReference type="Pfam" id="PF13338">
    <property type="entry name" value="AbiEi_4"/>
    <property type="match status" value="1"/>
</dbReference>
<accession>A0ABZ0A2W6</accession>
<evidence type="ECO:0000313" key="3">
    <source>
        <dbReference type="Proteomes" id="UP001303001"/>
    </source>
</evidence>
<feature type="domain" description="AbiEi antitoxin N-terminal" evidence="1">
    <location>
        <begin position="10"/>
        <end position="51"/>
    </location>
</feature>
<dbReference type="InterPro" id="IPR011335">
    <property type="entry name" value="Restrct_endonuc-II-like"/>
</dbReference>
<organism evidence="2 3">
    <name type="scientific">Micromonospora halotolerans</name>
    <dbReference type="NCBI Taxonomy" id="709879"/>
    <lineage>
        <taxon>Bacteria</taxon>
        <taxon>Bacillati</taxon>
        <taxon>Actinomycetota</taxon>
        <taxon>Actinomycetes</taxon>
        <taxon>Micromonosporales</taxon>
        <taxon>Micromonosporaceae</taxon>
        <taxon>Micromonospora</taxon>
    </lineage>
</organism>
<dbReference type="RefSeq" id="WP_313723674.1">
    <property type="nucleotide sequence ID" value="NZ_CP134876.1"/>
</dbReference>
<protein>
    <submittedName>
        <fullName evidence="2">Type IV toxin-antitoxin system AbiEi family antitoxin domain-containing protein</fullName>
    </submittedName>
</protein>
<evidence type="ECO:0000313" key="2">
    <source>
        <dbReference type="EMBL" id="WNM41778.1"/>
    </source>
</evidence>
<dbReference type="EMBL" id="CP134876">
    <property type="protein sequence ID" value="WNM41778.1"/>
    <property type="molecule type" value="Genomic_DNA"/>
</dbReference>
<sequence>MERQQVIRGVAARQGGVVTRQQALGAGFSRHEIDNLVAFGRWRRLSRAAYLIEPAATGGGQRLSRIRAAVLSLGPHAHAVLATAAELHGIGGFSRTGAIHVALPGRVARPARVKEPAVVLHQLEHAAEALTVIGGVPVTTAVRTVAELILRERRYPAVALLDSALNRGVISEDELLSLPALMRGRRGVVAARGYIAEANGLAQSPLETRTRLRCVDGGVRPDALQIEVRDSDGYLLGIGDLGWRAGRLIAEADGRTPHAAPDALFNDRRRQNRLTNAGWTILRFTWPDTLTPDYIPSVVRRALTTRALRRS</sequence>
<proteinExistence type="predicted"/>
<reference evidence="2 3" key="1">
    <citation type="submission" date="2023-09" db="EMBL/GenBank/DDBJ databases">
        <title>Micromonospora halotolerans DSM 45598 genome sequence.</title>
        <authorList>
            <person name="Mo P."/>
        </authorList>
    </citation>
    <scope>NUCLEOTIDE SEQUENCE [LARGE SCALE GENOMIC DNA]</scope>
    <source>
        <strain evidence="2 3">DSM 45598</strain>
    </source>
</reference>
<evidence type="ECO:0000259" key="1">
    <source>
        <dbReference type="Pfam" id="PF13338"/>
    </source>
</evidence>
<dbReference type="Proteomes" id="UP001303001">
    <property type="component" value="Chromosome"/>
</dbReference>
<keyword evidence="3" id="KW-1185">Reference proteome</keyword>
<gene>
    <name evidence="2" type="ORF">RMN56_10740</name>
</gene>
<name>A0ABZ0A2W6_9ACTN</name>
<dbReference type="InterPro" id="IPR025159">
    <property type="entry name" value="AbiEi_N"/>
</dbReference>
<dbReference type="Gene3D" id="3.40.960.10">
    <property type="entry name" value="VSR Endonuclease"/>
    <property type="match status" value="1"/>
</dbReference>
<dbReference type="SUPFAM" id="SSF52980">
    <property type="entry name" value="Restriction endonuclease-like"/>
    <property type="match status" value="1"/>
</dbReference>